<reference evidence="2 3" key="1">
    <citation type="submission" date="2017-05" db="EMBL/GenBank/DDBJ databases">
        <title>Vagococcus spp. assemblies.</title>
        <authorList>
            <person name="Gulvik C.A."/>
        </authorList>
    </citation>
    <scope>NUCLEOTIDE SEQUENCE [LARGE SCALE GENOMIC DNA]</scope>
    <source>
        <strain evidence="2 3">SS1714</strain>
    </source>
</reference>
<organism evidence="2 3">
    <name type="scientific">Vagococcus carniphilus</name>
    <dbReference type="NCBI Taxonomy" id="218144"/>
    <lineage>
        <taxon>Bacteria</taxon>
        <taxon>Bacillati</taxon>
        <taxon>Bacillota</taxon>
        <taxon>Bacilli</taxon>
        <taxon>Lactobacillales</taxon>
        <taxon>Enterococcaceae</taxon>
        <taxon>Vagococcus</taxon>
    </lineage>
</organism>
<keyword evidence="3" id="KW-1185">Reference proteome</keyword>
<dbReference type="PANTHER" id="PTHR31377:SF0">
    <property type="entry name" value="AGMATINE DEIMINASE-RELATED"/>
    <property type="match status" value="1"/>
</dbReference>
<dbReference type="Proteomes" id="UP000288028">
    <property type="component" value="Unassembled WGS sequence"/>
</dbReference>
<dbReference type="EMBL" id="NGKB01000003">
    <property type="protein sequence ID" value="RSU16165.1"/>
    <property type="molecule type" value="Genomic_DNA"/>
</dbReference>
<evidence type="ECO:0000313" key="3">
    <source>
        <dbReference type="Proteomes" id="UP000288028"/>
    </source>
</evidence>
<gene>
    <name evidence="2" type="ORF">CBF28_04310</name>
</gene>
<evidence type="ECO:0000313" key="2">
    <source>
        <dbReference type="EMBL" id="RSU16165.1"/>
    </source>
</evidence>
<comment type="caution">
    <text evidence="2">The sequence shown here is derived from an EMBL/GenBank/DDBJ whole genome shotgun (WGS) entry which is preliminary data.</text>
</comment>
<evidence type="ECO:0000256" key="1">
    <source>
        <dbReference type="ARBA" id="ARBA00022801"/>
    </source>
</evidence>
<dbReference type="RefSeq" id="WP_126792291.1">
    <property type="nucleotide sequence ID" value="NZ_CP060720.1"/>
</dbReference>
<dbReference type="Pfam" id="PF04371">
    <property type="entry name" value="PAD_porph"/>
    <property type="match status" value="2"/>
</dbReference>
<proteinExistence type="predicted"/>
<accession>A0A430B776</accession>
<dbReference type="SUPFAM" id="SSF55909">
    <property type="entry name" value="Pentein"/>
    <property type="match status" value="1"/>
</dbReference>
<dbReference type="AlphaFoldDB" id="A0A430B776"/>
<dbReference type="PANTHER" id="PTHR31377">
    <property type="entry name" value="AGMATINE DEIMINASE-RELATED"/>
    <property type="match status" value="1"/>
</dbReference>
<dbReference type="GO" id="GO:0004668">
    <property type="term" value="F:protein-arginine deiminase activity"/>
    <property type="evidence" value="ECO:0007669"/>
    <property type="project" value="InterPro"/>
</dbReference>
<dbReference type="InterPro" id="IPR007466">
    <property type="entry name" value="Peptidyl-Arg-deiminase_porph"/>
</dbReference>
<sequence length="407" mass="46631">MKRYMGAEFHQQESVWLSWPIEEFATETLETDLVTLEILRHIPRDVSIFIICYDEEVKKRAEEKIAKNNLNRDNSVCIEYPAEVIYPRDFGMDIVLENGEKKYVSHLFDGYGYFGLEDERSKSLIDLTPFQAKEHGIESSVSLPLVTEGGDHEFNGNGVLMMIEETEVDKRNPDLSKEEVEDLFKAAYGVEKIIWLPQGSYEDEDYLLGPIPDEKNEMKAFRSSSANGHIDEICRFVAEDTILMSHVTNEEASKSFLHYYNKERFDQARKVLKEATQISGKPFKVINMPVPEPIYIELTPSDIMYEYAYPFTGEYLDGTKAPEGNLTVLPALSYCNFLILNEVVLAQSYYQPGLPEKIKEKDEEALKILQSVFPDKKIIPINTLALNLFGGGIHCNTKNIPSYHFNQ</sequence>
<protein>
    <recommendedName>
        <fullName evidence="4">Agmatine deiminase</fullName>
    </recommendedName>
</protein>
<dbReference type="OrthoDB" id="9808013at2"/>
<name>A0A430B776_9ENTE</name>
<evidence type="ECO:0008006" key="4">
    <source>
        <dbReference type="Google" id="ProtNLM"/>
    </source>
</evidence>
<dbReference type="Gene3D" id="3.75.10.10">
    <property type="entry name" value="L-arginine/glycine Amidinotransferase, Chain A"/>
    <property type="match status" value="1"/>
</dbReference>
<dbReference type="GO" id="GO:0009446">
    <property type="term" value="P:putrescine biosynthetic process"/>
    <property type="evidence" value="ECO:0007669"/>
    <property type="project" value="InterPro"/>
</dbReference>
<dbReference type="GeneID" id="95581334"/>
<keyword evidence="1" id="KW-0378">Hydrolase</keyword>
<dbReference type="GO" id="GO:0047632">
    <property type="term" value="F:agmatine deiminase activity"/>
    <property type="evidence" value="ECO:0007669"/>
    <property type="project" value="TreeGrafter"/>
</dbReference>